<proteinExistence type="predicted"/>
<accession>A0ABV1GTH7</accession>
<evidence type="ECO:0000313" key="1">
    <source>
        <dbReference type="EMBL" id="MEQ2543695.1"/>
    </source>
</evidence>
<protein>
    <recommendedName>
        <fullName evidence="3">Glycosyltransferase family 1 protein</fullName>
    </recommendedName>
</protein>
<dbReference type="EMBL" id="JBBMFL010000002">
    <property type="protein sequence ID" value="MEQ2543695.1"/>
    <property type="molecule type" value="Genomic_DNA"/>
</dbReference>
<dbReference type="SUPFAM" id="SSF53756">
    <property type="entry name" value="UDP-Glycosyltransferase/glycogen phosphorylase"/>
    <property type="match status" value="1"/>
</dbReference>
<evidence type="ECO:0008006" key="3">
    <source>
        <dbReference type="Google" id="ProtNLM"/>
    </source>
</evidence>
<dbReference type="RefSeq" id="WP_349093666.1">
    <property type="nucleotide sequence ID" value="NZ_JBBMFL010000002.1"/>
</dbReference>
<dbReference type="Proteomes" id="UP001460202">
    <property type="component" value="Unassembled WGS sequence"/>
</dbReference>
<sequence>MQVRIIDTVARDSFHEVFNAALLVMCLRLFGRAEYHCHPSQRRCLERLLERHGYAADVSRVAFRRVRVVRREGPAGWVCRYAAAALRNGWRLVRSRPGELVVFNYNNPLALPLLDLLNGFLHRRVLIVCHGELELLAGRSPWWRASGWFARILRRAFGRTRLDRNLRFCVLGKSILRNLRPYLSEANAPLFFAIDHPGFFEGEPAKPLPHDTLRVGTVGQLTPAKGLDRILRLSRQIPVPLTVVGRTYGFCDHARWPEVRFVAGPENGFIPRERFERETAALDYILFAYDPGSYRLTASGAILDALNLGRPVITLRNDCFDDVLRLPVGYVVADMEEMAALIRRLAAEYPAGTDPQFARNIALLRREFAVETVAERLREALESFVPELKNPQR</sequence>
<gene>
    <name evidence="1" type="ORF">WMO46_01865</name>
</gene>
<name>A0ABV1GTH7_9BACT</name>
<comment type="caution">
    <text evidence="1">The sequence shown here is derived from an EMBL/GenBank/DDBJ whole genome shotgun (WGS) entry which is preliminary data.</text>
</comment>
<evidence type="ECO:0000313" key="2">
    <source>
        <dbReference type="Proteomes" id="UP001460202"/>
    </source>
</evidence>
<reference evidence="1 2" key="1">
    <citation type="submission" date="2024-03" db="EMBL/GenBank/DDBJ databases">
        <title>Human intestinal bacterial collection.</title>
        <authorList>
            <person name="Pauvert C."/>
            <person name="Hitch T.C.A."/>
            <person name="Clavel T."/>
        </authorList>
    </citation>
    <scope>NUCLEOTIDE SEQUENCE [LARGE SCALE GENOMIC DNA]</scope>
    <source>
        <strain evidence="1 2">CLA-KB-H122</strain>
    </source>
</reference>
<dbReference type="Gene3D" id="3.40.50.2000">
    <property type="entry name" value="Glycogen Phosphorylase B"/>
    <property type="match status" value="1"/>
</dbReference>
<keyword evidence="2" id="KW-1185">Reference proteome</keyword>
<organism evidence="1 2">
    <name type="scientific">Alistipes intestinihominis</name>
    <dbReference type="NCBI Taxonomy" id="3133172"/>
    <lineage>
        <taxon>Bacteria</taxon>
        <taxon>Pseudomonadati</taxon>
        <taxon>Bacteroidota</taxon>
        <taxon>Bacteroidia</taxon>
        <taxon>Bacteroidales</taxon>
        <taxon>Rikenellaceae</taxon>
        <taxon>Alistipes</taxon>
    </lineage>
</organism>